<reference evidence="1 2" key="1">
    <citation type="submission" date="2021-05" db="EMBL/GenBank/DDBJ databases">
        <title>Complete Genome Sequence of Stenotrophomonas pavanii strain Y.</title>
        <authorList>
            <person name="Dohra H."/>
            <person name="Mohad Din A.R.J."/>
            <person name="Suzuki K."/>
            <person name="Fatma A."/>
            <person name="Honjyo M."/>
            <person name="Nishimura T."/>
            <person name="Moriuch R."/>
            <person name="Masuda K."/>
            <person name="Minoura A."/>
            <person name="Tashiro Y."/>
            <person name="Futamata H."/>
        </authorList>
    </citation>
    <scope>NUCLEOTIDE SEQUENCE [LARGE SCALE GENOMIC DNA]</scope>
    <source>
        <strain evidence="2">Y</strain>
    </source>
</reference>
<evidence type="ECO:0000313" key="1">
    <source>
        <dbReference type="EMBL" id="BCX45183.1"/>
    </source>
</evidence>
<dbReference type="RefSeq" id="WP_130767791.1">
    <property type="nucleotide sequence ID" value="NZ_AP024684.1"/>
</dbReference>
<evidence type="ECO:0000313" key="2">
    <source>
        <dbReference type="Proteomes" id="UP000825066"/>
    </source>
</evidence>
<keyword evidence="2" id="KW-1185">Reference proteome</keyword>
<dbReference type="EMBL" id="AP024684">
    <property type="protein sequence ID" value="BCX45183.1"/>
    <property type="molecule type" value="Genomic_DNA"/>
</dbReference>
<gene>
    <name evidence="1" type="ORF">STNY_R34010</name>
</gene>
<protein>
    <submittedName>
        <fullName evidence="1">Uncharacterized protein</fullName>
    </submittedName>
</protein>
<sequence length="167" mass="18845">MPITMEARPRTEIPMSKMEQLAQKLQQSAHAEQARAIAVEKQYQDWIQSLHVLFDTIELWLQPLVQAQVATLRRDTVTITENPSSGELKTYAAPALTLSVNGKAAAIKPLARFCFGCQGRVDILARDNQWHLTRHLEPDEVWYLHTHDRAQGRVLDADALAAVFAAY</sequence>
<name>A0ABM7R4C3_9GAMM</name>
<accession>A0ABM7R4C3</accession>
<proteinExistence type="predicted"/>
<dbReference type="Proteomes" id="UP000825066">
    <property type="component" value="Chromosome"/>
</dbReference>
<organism evidence="1 2">
    <name type="scientific">Stenotrophomonas pavanii</name>
    <dbReference type="NCBI Taxonomy" id="487698"/>
    <lineage>
        <taxon>Bacteria</taxon>
        <taxon>Pseudomonadati</taxon>
        <taxon>Pseudomonadota</taxon>
        <taxon>Gammaproteobacteria</taxon>
        <taxon>Lysobacterales</taxon>
        <taxon>Lysobacteraceae</taxon>
        <taxon>Stenotrophomonas</taxon>
    </lineage>
</organism>